<evidence type="ECO:0000256" key="1">
    <source>
        <dbReference type="SAM" id="Phobius"/>
    </source>
</evidence>
<reference evidence="2 3" key="1">
    <citation type="submission" date="2018-01" db="EMBL/GenBank/DDBJ databases">
        <title>The draft genome of Hanstruepera neustonica JCM19743.</title>
        <authorList>
            <person name="He R.-H."/>
            <person name="Du Z.-J."/>
        </authorList>
    </citation>
    <scope>NUCLEOTIDE SEQUENCE [LARGE SCALE GENOMIC DNA]</scope>
    <source>
        <strain evidence="2 3">JCM19743</strain>
    </source>
</reference>
<proteinExistence type="predicted"/>
<dbReference type="RefSeq" id="WP_103051881.1">
    <property type="nucleotide sequence ID" value="NZ_POWF01000003.1"/>
</dbReference>
<dbReference type="Proteomes" id="UP000236641">
    <property type="component" value="Unassembled WGS sequence"/>
</dbReference>
<organism evidence="2 3">
    <name type="scientific">Hanstruepera neustonica</name>
    <dbReference type="NCBI Taxonomy" id="1445657"/>
    <lineage>
        <taxon>Bacteria</taxon>
        <taxon>Pseudomonadati</taxon>
        <taxon>Bacteroidota</taxon>
        <taxon>Flavobacteriia</taxon>
        <taxon>Flavobacteriales</taxon>
        <taxon>Flavobacteriaceae</taxon>
        <taxon>Hanstruepera</taxon>
    </lineage>
</organism>
<keyword evidence="3" id="KW-1185">Reference proteome</keyword>
<sequence>MEKHLDKKIEQVTDKLMKESTVEKPSFNFTDSVMQSVHGISSNHITEYKPLISKQGWIGICLAFILIVYLIFTNASSQESGWLQTINFNKLFNFKFMESLFSMSVSKTVLYSILFFGLMLFVQIPLLKNHFDKRFEV</sequence>
<keyword evidence="1" id="KW-0472">Membrane</keyword>
<protein>
    <submittedName>
        <fullName evidence="2">Uncharacterized protein</fullName>
    </submittedName>
</protein>
<gene>
    <name evidence="2" type="ORF">C1T31_07510</name>
</gene>
<name>A0A2K1DZA0_9FLAO</name>
<evidence type="ECO:0000313" key="2">
    <source>
        <dbReference type="EMBL" id="PNQ73357.1"/>
    </source>
</evidence>
<dbReference type="EMBL" id="POWF01000003">
    <property type="protein sequence ID" value="PNQ73357.1"/>
    <property type="molecule type" value="Genomic_DNA"/>
</dbReference>
<keyword evidence="1" id="KW-1133">Transmembrane helix</keyword>
<keyword evidence="1" id="KW-0812">Transmembrane</keyword>
<comment type="caution">
    <text evidence="2">The sequence shown here is derived from an EMBL/GenBank/DDBJ whole genome shotgun (WGS) entry which is preliminary data.</text>
</comment>
<feature type="transmembrane region" description="Helical" evidence="1">
    <location>
        <begin position="109"/>
        <end position="127"/>
    </location>
</feature>
<dbReference type="OrthoDB" id="1442507at2"/>
<dbReference type="AlphaFoldDB" id="A0A2K1DZA0"/>
<evidence type="ECO:0000313" key="3">
    <source>
        <dbReference type="Proteomes" id="UP000236641"/>
    </source>
</evidence>
<feature type="transmembrane region" description="Helical" evidence="1">
    <location>
        <begin position="56"/>
        <end position="72"/>
    </location>
</feature>
<accession>A0A2K1DZA0</accession>